<reference evidence="4 5" key="1">
    <citation type="submission" date="2016-10" db="EMBL/GenBank/DDBJ databases">
        <authorList>
            <person name="de Groot N.N."/>
        </authorList>
    </citation>
    <scope>NUCLEOTIDE SEQUENCE [LARGE SCALE GENOMIC DNA]</scope>
    <source>
        <strain evidence="4 5">DSM 1801</strain>
    </source>
</reference>
<keyword evidence="2" id="KW-0732">Signal</keyword>
<protein>
    <submittedName>
        <fullName evidence="4">Transcriptional attenuator, LytR family</fullName>
    </submittedName>
</protein>
<feature type="signal peptide" evidence="2">
    <location>
        <begin position="1"/>
        <end position="36"/>
    </location>
</feature>
<accession>A0A1I0D1X0</accession>
<proteinExistence type="inferred from homology"/>
<evidence type="ECO:0000259" key="3">
    <source>
        <dbReference type="Pfam" id="PF03816"/>
    </source>
</evidence>
<dbReference type="InterPro" id="IPR004474">
    <property type="entry name" value="LytR_CpsA_psr"/>
</dbReference>
<evidence type="ECO:0000256" key="2">
    <source>
        <dbReference type="SAM" id="SignalP"/>
    </source>
</evidence>
<dbReference type="RefSeq" id="WP_177180721.1">
    <property type="nucleotide sequence ID" value="NZ_FOHN01000012.1"/>
</dbReference>
<dbReference type="AlphaFoldDB" id="A0A1I0D1X0"/>
<evidence type="ECO:0000313" key="4">
    <source>
        <dbReference type="EMBL" id="SET26081.1"/>
    </source>
</evidence>
<evidence type="ECO:0000256" key="1">
    <source>
        <dbReference type="ARBA" id="ARBA00006068"/>
    </source>
</evidence>
<sequence>MSNRAMNKKRRKRKRIVKRIMSCLLVAIAIVSGSFAAKVRYEVTDAFATMDRDKSSDLSNVLDDSDLLSDDQIMNILLIGSDKRANWSQAGRSDSTMIATIDNKNKQLKLTSLMRDMYVDIPGHGKSKFNAAYSLGGVELLYETIAQNFNIKLDGYVLVDFEAFKSLIDEAGGVEVNLNQEEYTYLTTAYHRSSVLDVVPGLQTMNGEQALAYARIRQVGNNDFERTQRQRNVMLSLFAKAKAMPFTKLFDLGKTVLPYVTTDLSNDEIFRMGKTVLFMGTTHIHQMRIPVDNSYKNQKINKAWILDVDLAQNQQALSEFIFNKAED</sequence>
<dbReference type="EMBL" id="FOHN01000012">
    <property type="protein sequence ID" value="SET26081.1"/>
    <property type="molecule type" value="Genomic_DNA"/>
</dbReference>
<gene>
    <name evidence="4" type="ORF">SAMN04487772_11271</name>
</gene>
<organism evidence="4 5">
    <name type="scientific">[Clostridium] polysaccharolyticum</name>
    <dbReference type="NCBI Taxonomy" id="29364"/>
    <lineage>
        <taxon>Bacteria</taxon>
        <taxon>Bacillati</taxon>
        <taxon>Bacillota</taxon>
        <taxon>Clostridia</taxon>
        <taxon>Lachnospirales</taxon>
        <taxon>Lachnospiraceae</taxon>
    </lineage>
</organism>
<comment type="similarity">
    <text evidence="1">Belongs to the LytR/CpsA/Psr (LCP) family.</text>
</comment>
<feature type="chain" id="PRO_5011537462" evidence="2">
    <location>
        <begin position="37"/>
        <end position="327"/>
    </location>
</feature>
<dbReference type="STRING" id="29364.SAMN04487772_11271"/>
<dbReference type="Pfam" id="PF03816">
    <property type="entry name" value="LytR_cpsA_psr"/>
    <property type="match status" value="1"/>
</dbReference>
<dbReference type="Proteomes" id="UP000199800">
    <property type="component" value="Unassembled WGS sequence"/>
</dbReference>
<evidence type="ECO:0000313" key="5">
    <source>
        <dbReference type="Proteomes" id="UP000199800"/>
    </source>
</evidence>
<name>A0A1I0D1X0_9FIRM</name>
<dbReference type="PANTHER" id="PTHR33392">
    <property type="entry name" value="POLYISOPRENYL-TEICHOIC ACID--PEPTIDOGLYCAN TEICHOIC ACID TRANSFERASE TAGU"/>
    <property type="match status" value="1"/>
</dbReference>
<dbReference type="Gene3D" id="3.40.630.190">
    <property type="entry name" value="LCP protein"/>
    <property type="match status" value="1"/>
</dbReference>
<dbReference type="NCBIfam" id="TIGR00350">
    <property type="entry name" value="lytR_cpsA_psr"/>
    <property type="match status" value="1"/>
</dbReference>
<feature type="domain" description="Cell envelope-related transcriptional attenuator" evidence="3">
    <location>
        <begin position="92"/>
        <end position="242"/>
    </location>
</feature>
<dbReference type="InterPro" id="IPR050922">
    <property type="entry name" value="LytR/CpsA/Psr_CW_biosynth"/>
</dbReference>
<keyword evidence="5" id="KW-1185">Reference proteome</keyword>
<dbReference type="PANTHER" id="PTHR33392:SF6">
    <property type="entry name" value="POLYISOPRENYL-TEICHOIC ACID--PEPTIDOGLYCAN TEICHOIC ACID TRANSFERASE TAGU"/>
    <property type="match status" value="1"/>
</dbReference>